<dbReference type="CDD" id="cd06170">
    <property type="entry name" value="LuxR_C_like"/>
    <property type="match status" value="1"/>
</dbReference>
<feature type="domain" description="HTH luxR-type" evidence="2">
    <location>
        <begin position="731"/>
        <end position="796"/>
    </location>
</feature>
<evidence type="ECO:0000313" key="3">
    <source>
        <dbReference type="EMBL" id="ALG06381.1"/>
    </source>
</evidence>
<dbReference type="GO" id="GO:0003677">
    <property type="term" value="F:DNA binding"/>
    <property type="evidence" value="ECO:0007669"/>
    <property type="project" value="InterPro"/>
</dbReference>
<dbReference type="PROSITE" id="PS50043">
    <property type="entry name" value="HTH_LUXR_2"/>
    <property type="match status" value="1"/>
</dbReference>
<dbReference type="Gene3D" id="1.25.40.10">
    <property type="entry name" value="Tetratricopeptide repeat domain"/>
    <property type="match status" value="1"/>
</dbReference>
<dbReference type="Pfam" id="PF25872">
    <property type="entry name" value="HTH_77"/>
    <property type="match status" value="1"/>
</dbReference>
<organism evidence="3 4">
    <name type="scientific">Kibdelosporangium phytohabitans</name>
    <dbReference type="NCBI Taxonomy" id="860235"/>
    <lineage>
        <taxon>Bacteria</taxon>
        <taxon>Bacillati</taxon>
        <taxon>Actinomycetota</taxon>
        <taxon>Actinomycetes</taxon>
        <taxon>Pseudonocardiales</taxon>
        <taxon>Pseudonocardiaceae</taxon>
        <taxon>Kibdelosporangium</taxon>
    </lineage>
</organism>
<evidence type="ECO:0000256" key="1">
    <source>
        <dbReference type="SAM" id="MobiDB-lite"/>
    </source>
</evidence>
<dbReference type="InterPro" id="IPR027417">
    <property type="entry name" value="P-loop_NTPase"/>
</dbReference>
<dbReference type="EMBL" id="CP012752">
    <property type="protein sequence ID" value="ALG06381.1"/>
    <property type="molecule type" value="Genomic_DNA"/>
</dbReference>
<protein>
    <recommendedName>
        <fullName evidence="2">HTH luxR-type domain-containing protein</fullName>
    </recommendedName>
</protein>
<dbReference type="SUPFAM" id="SSF52540">
    <property type="entry name" value="P-loop containing nucleoside triphosphate hydrolases"/>
    <property type="match status" value="1"/>
</dbReference>
<dbReference type="SUPFAM" id="SSF48452">
    <property type="entry name" value="TPR-like"/>
    <property type="match status" value="1"/>
</dbReference>
<dbReference type="SMART" id="SM00421">
    <property type="entry name" value="HTH_LUXR"/>
    <property type="match status" value="1"/>
</dbReference>
<gene>
    <name evidence="3" type="ORF">AOZ06_05080</name>
</gene>
<reference evidence="3 4" key="1">
    <citation type="submission" date="2015-07" db="EMBL/GenBank/DDBJ databases">
        <title>Genome sequencing of Kibdelosporangium phytohabitans.</title>
        <authorList>
            <person name="Qin S."/>
            <person name="Xing K."/>
        </authorList>
    </citation>
    <scope>NUCLEOTIDE SEQUENCE [LARGE SCALE GENOMIC DNA]</scope>
    <source>
        <strain evidence="3 4">KLBMP1111</strain>
    </source>
</reference>
<dbReference type="PRINTS" id="PR00038">
    <property type="entry name" value="HTHLUXR"/>
</dbReference>
<dbReference type="Pfam" id="PF13401">
    <property type="entry name" value="AAA_22"/>
    <property type="match status" value="1"/>
</dbReference>
<dbReference type="OrthoDB" id="3665050at2"/>
<dbReference type="Gene3D" id="3.40.50.300">
    <property type="entry name" value="P-loop containing nucleotide triphosphate hydrolases"/>
    <property type="match status" value="1"/>
</dbReference>
<name>A0A0N9HWI9_9PSEU</name>
<accession>A0A0N9HWI9</accession>
<dbReference type="InterPro" id="IPR058852">
    <property type="entry name" value="HTH_77"/>
</dbReference>
<proteinExistence type="predicted"/>
<dbReference type="SUPFAM" id="SSF46894">
    <property type="entry name" value="C-terminal effector domain of the bipartite response regulators"/>
    <property type="match status" value="1"/>
</dbReference>
<dbReference type="GO" id="GO:0016887">
    <property type="term" value="F:ATP hydrolysis activity"/>
    <property type="evidence" value="ECO:0007669"/>
    <property type="project" value="InterPro"/>
</dbReference>
<dbReference type="Pfam" id="PF00196">
    <property type="entry name" value="GerE"/>
    <property type="match status" value="1"/>
</dbReference>
<keyword evidence="4" id="KW-1185">Reference proteome</keyword>
<evidence type="ECO:0000259" key="2">
    <source>
        <dbReference type="PROSITE" id="PS50043"/>
    </source>
</evidence>
<dbReference type="AlphaFoldDB" id="A0A0N9HWI9"/>
<dbReference type="InterPro" id="IPR011990">
    <property type="entry name" value="TPR-like_helical_dom_sf"/>
</dbReference>
<evidence type="ECO:0000313" key="4">
    <source>
        <dbReference type="Proteomes" id="UP000063699"/>
    </source>
</evidence>
<dbReference type="KEGG" id="kphy:AOZ06_05080"/>
<dbReference type="Gene3D" id="1.10.10.10">
    <property type="entry name" value="Winged helix-like DNA-binding domain superfamily/Winged helix DNA-binding domain"/>
    <property type="match status" value="1"/>
</dbReference>
<dbReference type="GO" id="GO:0006355">
    <property type="term" value="P:regulation of DNA-templated transcription"/>
    <property type="evidence" value="ECO:0007669"/>
    <property type="project" value="InterPro"/>
</dbReference>
<sequence length="801" mass="87615">MGRTDKQTEGSRATAKPQRSEMNSFIGRSRLIHTAKELLGKEEVRIVTLVGIGGVGKTRAMQQLVDQVRTDYPDGVAVIYLADVTSRDEQLAAAISEGTGLLDNSPEPGVDRLVTHLRDRHMLLVLDNCEHLPHLRHLVRRLLEAAPGLTVLATSRGPLGVRGEHHVRVPPLSVGGEGGTQANVNHKPEALRLLVDRARPYGVAIGEHDYPKALRVCRKLDGIPLAIELAAGQLGPMTLSELLDILENDLLGVLVDGDSEQDHQRTLRKTMDWSWRLLTPSEQTTWSSAAVFEGGFDLDAARQVCVLEGVDHRAVPALITSLVRKSILTANQQDGSTRYRMPETIRAYGLEKLDGDRVAALRHAHATYYRERIAHVAANWLQRDEVPMLRGLRCDLPNLRTAEGYFLTAGESAIALDLVIDAVRTRFLIFAGLINGMVRMLDLAVDAYAGVKHPRLIVGLALAAWIATITGDQERARPLLERAEELAQQSGQSASLHPLLTARGTWAWLAESDPSKARDSVRILRLALRLAQSGGAAPGDIHMIRLLLAISAGFLGEETEARMLASQLLTEARGAGAQWAISWALWTRALVELRFGTPARAMKLVQEALAIQRSIGDTWGLAWSVWLIALIAARLGDYELTGHLLGFANAMQKLTHASVLGLFPFLRLQQQIVAGVRTAIGDEALSVFVARGEKLFVQPRDREILLDRALRAGNDGEAGDERSQKAPGIRPHARPGGLSNREWEVASLIADGLSNREIGERLSIVERTAEVHVGNVLRKLGLHNRVGVANWYQGQRPLGAG</sequence>
<dbReference type="Proteomes" id="UP000063699">
    <property type="component" value="Chromosome"/>
</dbReference>
<dbReference type="InterPro" id="IPR016032">
    <property type="entry name" value="Sig_transdc_resp-reg_C-effctor"/>
</dbReference>
<dbReference type="STRING" id="860235.AOZ06_05080"/>
<feature type="region of interest" description="Disordered" evidence="1">
    <location>
        <begin position="715"/>
        <end position="737"/>
    </location>
</feature>
<dbReference type="PANTHER" id="PTHR47691:SF3">
    <property type="entry name" value="HTH-TYPE TRANSCRIPTIONAL REGULATOR RV0890C-RELATED"/>
    <property type="match status" value="1"/>
</dbReference>
<dbReference type="PRINTS" id="PR00364">
    <property type="entry name" value="DISEASERSIST"/>
</dbReference>
<dbReference type="PANTHER" id="PTHR47691">
    <property type="entry name" value="REGULATOR-RELATED"/>
    <property type="match status" value="1"/>
</dbReference>
<dbReference type="InterPro" id="IPR036388">
    <property type="entry name" value="WH-like_DNA-bd_sf"/>
</dbReference>
<feature type="region of interest" description="Disordered" evidence="1">
    <location>
        <begin position="1"/>
        <end position="24"/>
    </location>
</feature>
<dbReference type="InterPro" id="IPR049945">
    <property type="entry name" value="AAA_22"/>
</dbReference>
<dbReference type="InterPro" id="IPR000792">
    <property type="entry name" value="Tscrpt_reg_LuxR_C"/>
</dbReference>